<keyword evidence="3" id="KW-0732">Signal</keyword>
<dbReference type="EMBL" id="JABFDY010000027">
    <property type="protein sequence ID" value="KAF7687458.1"/>
    <property type="molecule type" value="Genomic_DNA"/>
</dbReference>
<reference evidence="5" key="1">
    <citation type="submission" date="2020-08" db="EMBL/GenBank/DDBJ databases">
        <title>Chromosome-level assembly of Southern catfish (Silurus meridionalis) provides insights into visual adaptation to the nocturnal and benthic lifestyles.</title>
        <authorList>
            <person name="Zhang Y."/>
            <person name="Wang D."/>
            <person name="Peng Z."/>
        </authorList>
    </citation>
    <scope>NUCLEOTIDE SEQUENCE</scope>
    <source>
        <strain evidence="5">SWU-2019-XX</strain>
        <tissue evidence="5">Muscle</tissue>
    </source>
</reference>
<feature type="domain" description="Chemokine interleukin-8-like" evidence="4">
    <location>
        <begin position="27"/>
        <end position="88"/>
    </location>
</feature>
<comment type="similarity">
    <text evidence="1">Belongs to the intercrine alpha (chemokine CxC) family.</text>
</comment>
<evidence type="ECO:0000259" key="4">
    <source>
        <dbReference type="SMART" id="SM00199"/>
    </source>
</evidence>
<keyword evidence="6" id="KW-1185">Reference proteome</keyword>
<dbReference type="Gene3D" id="2.40.50.40">
    <property type="match status" value="1"/>
</dbReference>
<feature type="chain" id="PRO_5035772447" description="Chemokine interleukin-8-like domain-containing protein" evidence="3">
    <location>
        <begin position="24"/>
        <end position="95"/>
    </location>
</feature>
<feature type="signal peptide" evidence="3">
    <location>
        <begin position="1"/>
        <end position="23"/>
    </location>
</feature>
<dbReference type="SMART" id="SM00199">
    <property type="entry name" value="SCY"/>
    <property type="match status" value="1"/>
</dbReference>
<protein>
    <recommendedName>
        <fullName evidence="4">Chemokine interleukin-8-like domain-containing protein</fullName>
    </recommendedName>
</protein>
<proteinExistence type="inferred from homology"/>
<dbReference type="AlphaFoldDB" id="A0A8T0A6G2"/>
<evidence type="ECO:0000256" key="2">
    <source>
        <dbReference type="ARBA" id="ARBA00022514"/>
    </source>
</evidence>
<evidence type="ECO:0000256" key="3">
    <source>
        <dbReference type="SAM" id="SignalP"/>
    </source>
</evidence>
<dbReference type="CDD" id="cd00273">
    <property type="entry name" value="Chemokine_CXC"/>
    <property type="match status" value="1"/>
</dbReference>
<dbReference type="Pfam" id="PF00048">
    <property type="entry name" value="IL8"/>
    <property type="match status" value="1"/>
</dbReference>
<keyword evidence="2" id="KW-0202">Cytokine</keyword>
<sequence length="95" mass="10494">MKSAGVFVAVACLLLCTYVQGQARTNSKRCLCQGPVVNAVRPQRIDKIEFYPASATCQNVEVIVTLKNGAGQRCLNPESDFMNYIKKVVKKRNAE</sequence>
<dbReference type="InterPro" id="IPR033899">
    <property type="entry name" value="CXC_Chemokine_domain"/>
</dbReference>
<dbReference type="Proteomes" id="UP000606274">
    <property type="component" value="Unassembled WGS sequence"/>
</dbReference>
<comment type="caution">
    <text evidence="5">The sequence shown here is derived from an EMBL/GenBank/DDBJ whole genome shotgun (WGS) entry which is preliminary data.</text>
</comment>
<evidence type="ECO:0000256" key="1">
    <source>
        <dbReference type="ARBA" id="ARBA00010665"/>
    </source>
</evidence>
<accession>A0A8T0A6G2</accession>
<evidence type="ECO:0000313" key="5">
    <source>
        <dbReference type="EMBL" id="KAF7687458.1"/>
    </source>
</evidence>
<dbReference type="GO" id="GO:0005615">
    <property type="term" value="C:extracellular space"/>
    <property type="evidence" value="ECO:0007669"/>
    <property type="project" value="UniProtKB-KW"/>
</dbReference>
<dbReference type="GO" id="GO:0008009">
    <property type="term" value="F:chemokine activity"/>
    <property type="evidence" value="ECO:0007669"/>
    <property type="project" value="InterPro"/>
</dbReference>
<dbReference type="InterPro" id="IPR001811">
    <property type="entry name" value="Chemokine_IL8-like_dom"/>
</dbReference>
<dbReference type="SUPFAM" id="SSF54117">
    <property type="entry name" value="Interleukin 8-like chemokines"/>
    <property type="match status" value="1"/>
</dbReference>
<organism evidence="5 6">
    <name type="scientific">Silurus meridionalis</name>
    <name type="common">Southern catfish</name>
    <name type="synonym">Silurus soldatovi meridionalis</name>
    <dbReference type="NCBI Taxonomy" id="175797"/>
    <lineage>
        <taxon>Eukaryota</taxon>
        <taxon>Metazoa</taxon>
        <taxon>Chordata</taxon>
        <taxon>Craniata</taxon>
        <taxon>Vertebrata</taxon>
        <taxon>Euteleostomi</taxon>
        <taxon>Actinopterygii</taxon>
        <taxon>Neopterygii</taxon>
        <taxon>Teleostei</taxon>
        <taxon>Ostariophysi</taxon>
        <taxon>Siluriformes</taxon>
        <taxon>Siluridae</taxon>
        <taxon>Silurus</taxon>
    </lineage>
</organism>
<dbReference type="InterPro" id="IPR036048">
    <property type="entry name" value="Interleukin_8-like_sf"/>
</dbReference>
<dbReference type="GO" id="GO:0006952">
    <property type="term" value="P:defense response"/>
    <property type="evidence" value="ECO:0007669"/>
    <property type="project" value="InterPro"/>
</dbReference>
<evidence type="ECO:0000313" key="6">
    <source>
        <dbReference type="Proteomes" id="UP000606274"/>
    </source>
</evidence>
<dbReference type="GO" id="GO:0006955">
    <property type="term" value="P:immune response"/>
    <property type="evidence" value="ECO:0007669"/>
    <property type="project" value="InterPro"/>
</dbReference>
<name>A0A8T0A6G2_SILME</name>
<gene>
    <name evidence="5" type="ORF">HF521_014686</name>
</gene>